<dbReference type="PANTHER" id="PTHR34309">
    <property type="entry name" value="SLR1406 PROTEIN"/>
    <property type="match status" value="1"/>
</dbReference>
<dbReference type="PANTHER" id="PTHR34309:SF1">
    <property type="entry name" value="PROTEIN GLCG"/>
    <property type="match status" value="1"/>
</dbReference>
<organism evidence="2 3">
    <name type="scientific">SAR86 cluster bacterium</name>
    <dbReference type="NCBI Taxonomy" id="2030880"/>
    <lineage>
        <taxon>Bacteria</taxon>
        <taxon>Pseudomonadati</taxon>
        <taxon>Pseudomonadota</taxon>
        <taxon>Gammaproteobacteria</taxon>
        <taxon>SAR86 cluster</taxon>
    </lineage>
</organism>
<evidence type="ECO:0000256" key="1">
    <source>
        <dbReference type="SAM" id="SignalP"/>
    </source>
</evidence>
<evidence type="ECO:0000313" key="3">
    <source>
        <dbReference type="Proteomes" id="UP000754644"/>
    </source>
</evidence>
<dbReference type="PROSITE" id="PS51257">
    <property type="entry name" value="PROKAR_LIPOPROTEIN"/>
    <property type="match status" value="1"/>
</dbReference>
<dbReference type="Gene3D" id="3.30.450.150">
    <property type="entry name" value="Haem-degrading domain"/>
    <property type="match status" value="3"/>
</dbReference>
<gene>
    <name evidence="2" type="ORF">HQ497_12665</name>
</gene>
<sequence length="704" mass="71601">MARGISFAQLGLLLLLLASCGGGGTSSQEQSAVNNPVAATASTPVNCGAACALSVADVELVIAQAVAEAKARNIAGTIAVVDRVGNVLGVFQMQGADDFITITSTAELGGPVVGGLESLNFIPASLAAISKAVTGAYLSTGGNAFTTRTASQIIQENFNPGERDVPSGPLFGVQFSQLACSDFSQRDLGTGAVGVGPHRAPLGLSADPGGLPLYINGLPVGGVGVIADGIYGLDKNIGDFDIDLDELLATAATRGYAAPLEIRADRITLVGKTARFSDALVSDLLSTVATTPSLAAVQAANDGQFLAVPGYITAAAARAGTVFGEPNSGIRPADPDVFQNATGESLDAFIFADNNNQNRYPASAGTDQPAGDVLNSLTAAEVQIIMNEALGVANQARAQIRVPVGSQARVTVSVVDSLGHIVGMARTRDGPMFGADVSLQKARTATFFSGTGRADGNAPADILAALPGPQYLAALPEPVDLANASLSTINATGPIFLDYVLAAKVFLGDPQALEAAGAHVAFSDRSGGNLSRPNFPDGPSSGPPGPFSKPAGEWSVFNVGLQSDLVYNAVIHHVGFVLGLVPDVVQNCTGDTGLAATAPFTTVGSVGNLANGIQIFPGSVPIYRGDVLVGGIGVSGDGVDQDDMISFLGLHRAGERLTTGLGNAPAEIRADQLSIPGQTSRLRFVNCPQLPFIDDDTTEVCNGL</sequence>
<dbReference type="EMBL" id="JABMOJ010000478">
    <property type="protein sequence ID" value="NQV66206.1"/>
    <property type="molecule type" value="Genomic_DNA"/>
</dbReference>
<dbReference type="SUPFAM" id="SSF143744">
    <property type="entry name" value="GlcG-like"/>
    <property type="match status" value="2"/>
</dbReference>
<evidence type="ECO:0000313" key="2">
    <source>
        <dbReference type="EMBL" id="NQV66206.1"/>
    </source>
</evidence>
<dbReference type="Proteomes" id="UP000754644">
    <property type="component" value="Unassembled WGS sequence"/>
</dbReference>
<dbReference type="InterPro" id="IPR052517">
    <property type="entry name" value="GlcG_carb_metab_protein"/>
</dbReference>
<dbReference type="Pfam" id="PF03928">
    <property type="entry name" value="HbpS-like"/>
    <property type="match status" value="1"/>
</dbReference>
<dbReference type="InterPro" id="IPR038084">
    <property type="entry name" value="PduO/GlcC-like_sf"/>
</dbReference>
<accession>A0A972VZ39</accession>
<comment type="caution">
    <text evidence="2">The sequence shown here is derived from an EMBL/GenBank/DDBJ whole genome shotgun (WGS) entry which is preliminary data.</text>
</comment>
<dbReference type="AlphaFoldDB" id="A0A972VZ39"/>
<proteinExistence type="predicted"/>
<feature type="chain" id="PRO_5037040813" evidence="1">
    <location>
        <begin position="24"/>
        <end position="704"/>
    </location>
</feature>
<dbReference type="InterPro" id="IPR005624">
    <property type="entry name" value="PduO/GlcC-like"/>
</dbReference>
<protein>
    <submittedName>
        <fullName evidence="2">Heme-binding protein</fullName>
    </submittedName>
</protein>
<keyword evidence="1" id="KW-0732">Signal</keyword>
<name>A0A972VZ39_9GAMM</name>
<feature type="signal peptide" evidence="1">
    <location>
        <begin position="1"/>
        <end position="23"/>
    </location>
</feature>
<reference evidence="2" key="1">
    <citation type="submission" date="2020-05" db="EMBL/GenBank/DDBJ databases">
        <title>Sulfur intermediates as new biogeochemical hubs in an aquatic model microbial ecosystem.</title>
        <authorList>
            <person name="Vigneron A."/>
        </authorList>
    </citation>
    <scope>NUCLEOTIDE SEQUENCE</scope>
    <source>
        <strain evidence="2">Bin.250</strain>
    </source>
</reference>